<dbReference type="EMBL" id="CP048838">
    <property type="protein sequence ID" value="QJA02500.1"/>
    <property type="molecule type" value="Genomic_DNA"/>
</dbReference>
<name>A0AAP9MDR0_CLOIN</name>
<reference evidence="5 6" key="1">
    <citation type="submission" date="2020-02" db="EMBL/GenBank/DDBJ databases">
        <authorList>
            <person name="Kociolek L.K."/>
            <person name="Ozer E.A."/>
        </authorList>
    </citation>
    <scope>NUCLEOTIDE SEQUENCE [LARGE SCALE GENOMIC DNA]</scope>
    <source>
        <strain evidence="5 6">ATCC 14501</strain>
    </source>
</reference>
<dbReference type="PROSITE" id="PS51206">
    <property type="entry name" value="SF3_HELICASE_1"/>
    <property type="match status" value="1"/>
</dbReference>
<dbReference type="InterPro" id="IPR006500">
    <property type="entry name" value="Helicase_put_C_phage/plasmid"/>
</dbReference>
<dbReference type="Gene3D" id="3.40.50.300">
    <property type="entry name" value="P-loop containing nucleotide triphosphate hydrolases"/>
    <property type="match status" value="1"/>
</dbReference>
<dbReference type="InterPro" id="IPR014015">
    <property type="entry name" value="Helicase_SF3_DNA-vir"/>
</dbReference>
<evidence type="ECO:0000256" key="2">
    <source>
        <dbReference type="ARBA" id="ARBA00022801"/>
    </source>
</evidence>
<dbReference type="PANTHER" id="PTHR35372:SF2">
    <property type="entry name" value="SF3 HELICASE DOMAIN-CONTAINING PROTEIN"/>
    <property type="match status" value="1"/>
</dbReference>
<dbReference type="Proteomes" id="UP000503330">
    <property type="component" value="Chromosome"/>
</dbReference>
<evidence type="ECO:0000256" key="1">
    <source>
        <dbReference type="ARBA" id="ARBA00022741"/>
    </source>
</evidence>
<keyword evidence="3" id="KW-0067">ATP-binding</keyword>
<dbReference type="InterPro" id="IPR051620">
    <property type="entry name" value="ORF904-like_C"/>
</dbReference>
<accession>A0AAP9MDR0</accession>
<evidence type="ECO:0000259" key="4">
    <source>
        <dbReference type="PROSITE" id="PS51206"/>
    </source>
</evidence>
<dbReference type="SMART" id="SM00885">
    <property type="entry name" value="D5_N"/>
    <property type="match status" value="1"/>
</dbReference>
<dbReference type="AlphaFoldDB" id="A0AAP9MDR0"/>
<gene>
    <name evidence="5" type="ORF">G4D54_08725</name>
</gene>
<dbReference type="PANTHER" id="PTHR35372">
    <property type="entry name" value="ATP BINDING PROTEIN-RELATED"/>
    <property type="match status" value="1"/>
</dbReference>
<dbReference type="InterPro" id="IPR045455">
    <property type="entry name" value="NrS-1_pol-like_helicase"/>
</dbReference>
<dbReference type="GO" id="GO:0016787">
    <property type="term" value="F:hydrolase activity"/>
    <property type="evidence" value="ECO:0007669"/>
    <property type="project" value="UniProtKB-KW"/>
</dbReference>
<dbReference type="NCBIfam" id="TIGR01613">
    <property type="entry name" value="primase_Cterm"/>
    <property type="match status" value="1"/>
</dbReference>
<dbReference type="GeneID" id="61925616"/>
<dbReference type="Pfam" id="PF19263">
    <property type="entry name" value="DUF5906"/>
    <property type="match status" value="1"/>
</dbReference>
<evidence type="ECO:0000313" key="5">
    <source>
        <dbReference type="EMBL" id="QJA02500.1"/>
    </source>
</evidence>
<sequence length="466" mass="54854">MKSIRNQLEALQVEHNEKYQKNEIGLAQLFYDLYQDKICFVKERNQWFVYDGRRWCSDSNALQVMEYCKDFANELISYAMDKDHREFINVVKRLAERKRRVFLIKDARSISPKSFQEFDRNPFLFNCKNGTYNLKTFELQPHNEKDYITQLANVVYDESVICDRWLSFIEEVTLNDKELGLYIQQMFGYCLTGSTIMECLFILYGKLSRNGKSTTIETVGNLLGDYFKNVQPETLSKYKRNGSSPTPDLARLKGARLVNVPEPEKDLKLNESLIKQLTGGDTVTGRHLHEDFIEFKPEFKILMNTNHLPRVEDETIFASNRIHIIPFDRHFKEEERDNTLKFYFQEESNKSGILNWMIEGYRQVVLNKMKPTDRMEKLVKSYARKTNVFELFADECLVTSIKNRIPLNELYSIYVTWCLNNGYSYVERKDFKGIVEKDYIVKRNGKRGLELVGKTVIELTESDSSE</sequence>
<dbReference type="InterPro" id="IPR027417">
    <property type="entry name" value="P-loop_NTPase"/>
</dbReference>
<evidence type="ECO:0000256" key="3">
    <source>
        <dbReference type="ARBA" id="ARBA00022840"/>
    </source>
</evidence>
<dbReference type="SUPFAM" id="SSF52540">
    <property type="entry name" value="P-loop containing nucleoside triphosphate hydrolases"/>
    <property type="match status" value="1"/>
</dbReference>
<proteinExistence type="predicted"/>
<feature type="domain" description="SF3 helicase" evidence="4">
    <location>
        <begin position="178"/>
        <end position="340"/>
    </location>
</feature>
<keyword evidence="2" id="KW-0378">Hydrolase</keyword>
<evidence type="ECO:0000313" key="6">
    <source>
        <dbReference type="Proteomes" id="UP000503330"/>
    </source>
</evidence>
<dbReference type="Pfam" id="PF08706">
    <property type="entry name" value="D5_N"/>
    <property type="match status" value="1"/>
</dbReference>
<dbReference type="RefSeq" id="WP_142692122.1">
    <property type="nucleotide sequence ID" value="NZ_BAAACC010000016.1"/>
</dbReference>
<dbReference type="GO" id="GO:0005524">
    <property type="term" value="F:ATP binding"/>
    <property type="evidence" value="ECO:0007669"/>
    <property type="project" value="UniProtKB-KW"/>
</dbReference>
<keyword evidence="1" id="KW-0547">Nucleotide-binding</keyword>
<dbReference type="InterPro" id="IPR014818">
    <property type="entry name" value="Phage/plasmid_primase_P4_C"/>
</dbReference>
<organism evidence="5 6">
    <name type="scientific">Clostridium innocuum</name>
    <dbReference type="NCBI Taxonomy" id="1522"/>
    <lineage>
        <taxon>Bacteria</taxon>
        <taxon>Bacillati</taxon>
        <taxon>Bacillota</taxon>
        <taxon>Clostridia</taxon>
        <taxon>Eubacteriales</taxon>
        <taxon>Clostridiaceae</taxon>
        <taxon>Clostridium</taxon>
    </lineage>
</organism>
<protein>
    <recommendedName>
        <fullName evidence="4">SF3 helicase domain-containing protein</fullName>
    </recommendedName>
</protein>